<evidence type="ECO:0000259" key="1">
    <source>
        <dbReference type="Pfam" id="PF26035"/>
    </source>
</evidence>
<feature type="domain" description="DUF8010" evidence="1">
    <location>
        <begin position="3"/>
        <end position="100"/>
    </location>
</feature>
<feature type="domain" description="DUF8185" evidence="2">
    <location>
        <begin position="109"/>
        <end position="208"/>
    </location>
</feature>
<evidence type="ECO:0000259" key="2">
    <source>
        <dbReference type="Pfam" id="PF26572"/>
    </source>
</evidence>
<dbReference type="InterPro" id="IPR058323">
    <property type="entry name" value="DUF8010"/>
</dbReference>
<evidence type="ECO:0000313" key="3">
    <source>
        <dbReference type="EMBL" id="RNI21342.1"/>
    </source>
</evidence>
<reference evidence="3 4" key="1">
    <citation type="submission" date="2018-11" db="EMBL/GenBank/DDBJ databases">
        <title>Draft genome of Simplicispira Flexivirga sp. BO-16.</title>
        <authorList>
            <person name="Im W.T."/>
        </authorList>
    </citation>
    <scope>NUCLEOTIDE SEQUENCE [LARGE SCALE GENOMIC DNA]</scope>
    <source>
        <strain evidence="3 4">BO-16</strain>
    </source>
</reference>
<evidence type="ECO:0000313" key="4">
    <source>
        <dbReference type="Proteomes" id="UP000271678"/>
    </source>
</evidence>
<accession>A0A3M9M738</accession>
<comment type="caution">
    <text evidence="3">The sequence shown here is derived from an EMBL/GenBank/DDBJ whole genome shotgun (WGS) entry which is preliminary data.</text>
</comment>
<proteinExistence type="predicted"/>
<sequence length="208" mass="21043">MILHLADADTRRDLVTYVGRARRLDGDGAMRLQAAGGALAAWVGVLAGHGITGEGATLGLRVLPLAQPAELDVVVPLSGLTDRFARDPASTQLPVPPAEVRTVWAAVSPPQGGWQQVGAVSVAALLAAAAAGIAEIAAGAPEGSGAHAVEALRQAVWSRPLPEAGGQLATGVAFAAYTLGFAVGDSAGVYAAGRWRRLTTPVGHVLAR</sequence>
<dbReference type="InterPro" id="IPR058498">
    <property type="entry name" value="DUF8185"/>
</dbReference>
<organism evidence="3 4">
    <name type="scientific">Flexivirga caeni</name>
    <dbReference type="NCBI Taxonomy" id="2294115"/>
    <lineage>
        <taxon>Bacteria</taxon>
        <taxon>Bacillati</taxon>
        <taxon>Actinomycetota</taxon>
        <taxon>Actinomycetes</taxon>
        <taxon>Micrococcales</taxon>
        <taxon>Dermacoccaceae</taxon>
        <taxon>Flexivirga</taxon>
    </lineage>
</organism>
<keyword evidence="4" id="KW-1185">Reference proteome</keyword>
<dbReference type="Proteomes" id="UP000271678">
    <property type="component" value="Unassembled WGS sequence"/>
</dbReference>
<dbReference type="AlphaFoldDB" id="A0A3M9M738"/>
<dbReference type="RefSeq" id="WP_123271658.1">
    <property type="nucleotide sequence ID" value="NZ_RJJQ01000011.1"/>
</dbReference>
<dbReference type="Pfam" id="PF26572">
    <property type="entry name" value="DUF8185"/>
    <property type="match status" value="1"/>
</dbReference>
<dbReference type="OrthoDB" id="4801220at2"/>
<gene>
    <name evidence="3" type="ORF">EFY87_11710</name>
</gene>
<dbReference type="Pfam" id="PF26035">
    <property type="entry name" value="DUF8010"/>
    <property type="match status" value="1"/>
</dbReference>
<dbReference type="EMBL" id="RJJQ01000011">
    <property type="protein sequence ID" value="RNI21342.1"/>
    <property type="molecule type" value="Genomic_DNA"/>
</dbReference>
<name>A0A3M9M738_9MICO</name>
<protein>
    <submittedName>
        <fullName evidence="3">Uncharacterized protein</fullName>
    </submittedName>
</protein>